<evidence type="ECO:0000256" key="1">
    <source>
        <dbReference type="ARBA" id="ARBA00004609"/>
    </source>
</evidence>
<evidence type="ECO:0000256" key="3">
    <source>
        <dbReference type="ARBA" id="ARBA00022475"/>
    </source>
</evidence>
<evidence type="ECO:0000256" key="5">
    <source>
        <dbReference type="ARBA" id="ARBA00022729"/>
    </source>
</evidence>
<evidence type="ECO:0000256" key="10">
    <source>
        <dbReference type="SAM" id="SignalP"/>
    </source>
</evidence>
<dbReference type="FunFam" id="1.10.110.10:FF:000001">
    <property type="entry name" value="Bifunctional inhibitor/lipid-transfer protein/seed storage 2S albumin superfamily protein"/>
    <property type="match status" value="1"/>
</dbReference>
<comment type="similarity">
    <text evidence="2">Belongs to the plant LTP family.</text>
</comment>
<dbReference type="SMART" id="SM00499">
    <property type="entry name" value="AAI"/>
    <property type="match status" value="1"/>
</dbReference>
<evidence type="ECO:0000256" key="6">
    <source>
        <dbReference type="ARBA" id="ARBA00023157"/>
    </source>
</evidence>
<keyword evidence="9" id="KW-0812">Transmembrane</keyword>
<keyword evidence="8" id="KW-0449">Lipoprotein</keyword>
<feature type="signal peptide" evidence="10">
    <location>
        <begin position="1"/>
        <end position="28"/>
    </location>
</feature>
<dbReference type="PRINTS" id="PR00382">
    <property type="entry name" value="LIPIDTRNSFER"/>
</dbReference>
<evidence type="ECO:0000256" key="2">
    <source>
        <dbReference type="ARBA" id="ARBA00009748"/>
    </source>
</evidence>
<keyword evidence="5 10" id="KW-0732">Signal</keyword>
<sequence length="175" mass="17792">MSTTRTTALSMGIVLLTVQLLWAGGSSAQSLDCSTVLASLTPCLGYISGSDSSPNKTCCSQLDKVVRLSPLCLCQLLSGGGSSFGIPGFNQTRALELPAACNVQTPPVSSCNASPGGSPVPLTPSSRGMELFAEGLGGAPGTSSSDGSSIKAPTSLLLFFFITAASYCYSASMRY</sequence>
<keyword evidence="9" id="KW-0472">Membrane</keyword>
<gene>
    <name evidence="12" type="ORF">LITE_LOCUS49220</name>
</gene>
<organism evidence="12 13">
    <name type="scientific">Linum tenue</name>
    <dbReference type="NCBI Taxonomy" id="586396"/>
    <lineage>
        <taxon>Eukaryota</taxon>
        <taxon>Viridiplantae</taxon>
        <taxon>Streptophyta</taxon>
        <taxon>Embryophyta</taxon>
        <taxon>Tracheophyta</taxon>
        <taxon>Spermatophyta</taxon>
        <taxon>Magnoliopsida</taxon>
        <taxon>eudicotyledons</taxon>
        <taxon>Gunneridae</taxon>
        <taxon>Pentapetalae</taxon>
        <taxon>rosids</taxon>
        <taxon>fabids</taxon>
        <taxon>Malpighiales</taxon>
        <taxon>Linaceae</taxon>
        <taxon>Linum</taxon>
    </lineage>
</organism>
<dbReference type="GO" id="GO:0005886">
    <property type="term" value="C:plasma membrane"/>
    <property type="evidence" value="ECO:0007669"/>
    <property type="project" value="UniProtKB-SubCell"/>
</dbReference>
<reference evidence="12" key="1">
    <citation type="submission" date="2022-08" db="EMBL/GenBank/DDBJ databases">
        <authorList>
            <person name="Gutierrez-Valencia J."/>
        </authorList>
    </citation>
    <scope>NUCLEOTIDE SEQUENCE</scope>
</reference>
<keyword evidence="7" id="KW-0325">Glycoprotein</keyword>
<accession>A0AAV0RQR4</accession>
<evidence type="ECO:0000313" key="12">
    <source>
        <dbReference type="EMBL" id="CAI0559446.1"/>
    </source>
</evidence>
<dbReference type="Gene3D" id="1.10.110.10">
    <property type="entry name" value="Plant lipid-transfer and hydrophobic proteins"/>
    <property type="match status" value="1"/>
</dbReference>
<dbReference type="CDD" id="cd00010">
    <property type="entry name" value="AAI_LTSS"/>
    <property type="match status" value="1"/>
</dbReference>
<keyword evidence="13" id="KW-1185">Reference proteome</keyword>
<dbReference type="InterPro" id="IPR016140">
    <property type="entry name" value="Bifunc_inhib/LTP/seed_store"/>
</dbReference>
<dbReference type="GO" id="GO:0098552">
    <property type="term" value="C:side of membrane"/>
    <property type="evidence" value="ECO:0007669"/>
    <property type="project" value="UniProtKB-KW"/>
</dbReference>
<dbReference type="PANTHER" id="PTHR33044">
    <property type="entry name" value="BIFUNCTIONAL INHIBITOR/LIPID-TRANSFER PROTEIN/SEED STORAGE 2S ALBUMIN SUPERFAMILY PROTEIN-RELATED"/>
    <property type="match status" value="1"/>
</dbReference>
<dbReference type="InterPro" id="IPR043325">
    <property type="entry name" value="LTSS"/>
</dbReference>
<proteinExistence type="inferred from homology"/>
<keyword evidence="6" id="KW-1015">Disulfide bond</keyword>
<feature type="chain" id="PRO_5043348013" description="Bifunctional inhibitor/plant lipid transfer protein/seed storage helical domain-containing protein" evidence="10">
    <location>
        <begin position="29"/>
        <end position="175"/>
    </location>
</feature>
<dbReference type="GO" id="GO:0006869">
    <property type="term" value="P:lipid transport"/>
    <property type="evidence" value="ECO:0007669"/>
    <property type="project" value="InterPro"/>
</dbReference>
<evidence type="ECO:0000256" key="7">
    <source>
        <dbReference type="ARBA" id="ARBA00023180"/>
    </source>
</evidence>
<evidence type="ECO:0000256" key="9">
    <source>
        <dbReference type="SAM" id="Phobius"/>
    </source>
</evidence>
<dbReference type="SUPFAM" id="SSF47699">
    <property type="entry name" value="Bifunctional inhibitor/lipid-transfer protein/seed storage 2S albumin"/>
    <property type="match status" value="1"/>
</dbReference>
<evidence type="ECO:0000256" key="4">
    <source>
        <dbReference type="ARBA" id="ARBA00022622"/>
    </source>
</evidence>
<dbReference type="Proteomes" id="UP001154282">
    <property type="component" value="Unassembled WGS sequence"/>
</dbReference>
<keyword evidence="9" id="KW-1133">Transmembrane helix</keyword>
<dbReference type="EMBL" id="CAMGYJ010000011">
    <property type="protein sequence ID" value="CAI0559446.1"/>
    <property type="molecule type" value="Genomic_DNA"/>
</dbReference>
<dbReference type="GO" id="GO:0008289">
    <property type="term" value="F:lipid binding"/>
    <property type="evidence" value="ECO:0007669"/>
    <property type="project" value="InterPro"/>
</dbReference>
<comment type="subcellular location">
    <subcellularLocation>
        <location evidence="1">Cell membrane</location>
        <topology evidence="1">Lipid-anchor</topology>
        <topology evidence="1">GPI-anchor</topology>
    </subcellularLocation>
</comment>
<dbReference type="AlphaFoldDB" id="A0AAV0RQR4"/>
<feature type="domain" description="Bifunctional inhibitor/plant lipid transfer protein/seed storage helical" evidence="11">
    <location>
        <begin position="33"/>
        <end position="111"/>
    </location>
</feature>
<evidence type="ECO:0000256" key="8">
    <source>
        <dbReference type="ARBA" id="ARBA00023288"/>
    </source>
</evidence>
<name>A0AAV0RQR4_9ROSI</name>
<evidence type="ECO:0000259" key="11">
    <source>
        <dbReference type="SMART" id="SM00499"/>
    </source>
</evidence>
<evidence type="ECO:0000313" key="13">
    <source>
        <dbReference type="Proteomes" id="UP001154282"/>
    </source>
</evidence>
<feature type="transmembrane region" description="Helical" evidence="9">
    <location>
        <begin position="152"/>
        <end position="170"/>
    </location>
</feature>
<dbReference type="Pfam" id="PF14368">
    <property type="entry name" value="LTP_2"/>
    <property type="match status" value="1"/>
</dbReference>
<comment type="caution">
    <text evidence="12">The sequence shown here is derived from an EMBL/GenBank/DDBJ whole genome shotgun (WGS) entry which is preliminary data.</text>
</comment>
<protein>
    <recommendedName>
        <fullName evidence="11">Bifunctional inhibitor/plant lipid transfer protein/seed storage helical domain-containing protein</fullName>
    </recommendedName>
</protein>
<keyword evidence="4" id="KW-0336">GPI-anchor</keyword>
<dbReference type="InterPro" id="IPR000528">
    <property type="entry name" value="Plant_nsLTP"/>
</dbReference>
<keyword evidence="3" id="KW-1003">Cell membrane</keyword>
<dbReference type="InterPro" id="IPR036312">
    <property type="entry name" value="Bifun_inhib/LTP/seed_sf"/>
</dbReference>